<evidence type="ECO:0000313" key="1">
    <source>
        <dbReference type="EMBL" id="AIF15056.1"/>
    </source>
</evidence>
<dbReference type="EMBL" id="KF901018">
    <property type="protein sequence ID" value="AIF15056.1"/>
    <property type="molecule type" value="Genomic_DNA"/>
</dbReference>
<dbReference type="NCBIfam" id="NF041740">
    <property type="entry name" value="choice_anch_T"/>
    <property type="match status" value="1"/>
</dbReference>
<name>A0A075HEV5_9EURY</name>
<organism evidence="1">
    <name type="scientific">uncultured marine group II/III euryarchaeote KM3_69_D10</name>
    <dbReference type="NCBI Taxonomy" id="1456489"/>
    <lineage>
        <taxon>Archaea</taxon>
        <taxon>Methanobacteriati</taxon>
        <taxon>Methanobacteriota</taxon>
        <taxon>environmental samples</taxon>
    </lineage>
</organism>
<reference evidence="1" key="1">
    <citation type="journal article" date="2014" name="Genome Biol. Evol.">
        <title>Pangenome evidence for extensive interdomain horizontal transfer affecting lineage core and shell genes in uncultured planktonic thaumarchaeota and euryarchaeota.</title>
        <authorList>
            <person name="Deschamps P."/>
            <person name="Zivanovic Y."/>
            <person name="Moreira D."/>
            <person name="Rodriguez-Valera F."/>
            <person name="Lopez-Garcia P."/>
        </authorList>
    </citation>
    <scope>NUCLEOTIDE SEQUENCE</scope>
</reference>
<dbReference type="AlphaFoldDB" id="A0A075HEV5"/>
<sequence>MTKARSVRPALMILAVYFLSTWAGAAAVQAQGPVPDITLSCQQPQPIDVYPGATRVTIIDCTLENPTIHQEKVNVQIQSGSLAAAGPASMTVGAQSDVSFQVVARAELRMPEGSQIISITAEVVQADGITWVGTPTTYKVLAVIRQFSRLRVASEVAFLQLRPKVDYMLTFDVYNDGNAMDRFNVGVENYDELNDEGFQLSIPLVSVEIESMAPAEKIRVQMRTPKNQGWTDKYFSLQFKATSEYSVRTEGIPNYQVQTMTIYIRGVYLPGFELMGTMMITTLAAAALAGRYRDDEDDDSDGPKILDARLF</sequence>
<dbReference type="InterPro" id="IPR058224">
    <property type="entry name" value="Choice_anch_T"/>
</dbReference>
<accession>A0A075HEV5</accession>
<proteinExistence type="predicted"/>
<protein>
    <submittedName>
        <fullName evidence="1">Uncharacterized protein</fullName>
    </submittedName>
</protein>